<dbReference type="EMBL" id="PQFF01000234">
    <property type="protein sequence ID" value="RHZ71580.1"/>
    <property type="molecule type" value="Genomic_DNA"/>
</dbReference>
<evidence type="ECO:0000313" key="2">
    <source>
        <dbReference type="Proteomes" id="UP000266861"/>
    </source>
</evidence>
<dbReference type="OrthoDB" id="45365at2759"/>
<comment type="caution">
    <text evidence="1">The sequence shown here is derived from an EMBL/GenBank/DDBJ whole genome shotgun (WGS) entry which is preliminary data.</text>
</comment>
<keyword evidence="2" id="KW-1185">Reference proteome</keyword>
<organism evidence="1 2">
    <name type="scientific">Diversispora epigaea</name>
    <dbReference type="NCBI Taxonomy" id="1348612"/>
    <lineage>
        <taxon>Eukaryota</taxon>
        <taxon>Fungi</taxon>
        <taxon>Fungi incertae sedis</taxon>
        <taxon>Mucoromycota</taxon>
        <taxon>Glomeromycotina</taxon>
        <taxon>Glomeromycetes</taxon>
        <taxon>Diversisporales</taxon>
        <taxon>Diversisporaceae</taxon>
        <taxon>Diversispora</taxon>
    </lineage>
</organism>
<gene>
    <name evidence="1" type="ORF">Glove_256g110</name>
</gene>
<reference evidence="1 2" key="1">
    <citation type="submission" date="2018-08" db="EMBL/GenBank/DDBJ databases">
        <title>Genome and evolution of the arbuscular mycorrhizal fungus Diversispora epigaea (formerly Glomus versiforme) and its bacterial endosymbionts.</title>
        <authorList>
            <person name="Sun X."/>
            <person name="Fei Z."/>
            <person name="Harrison M."/>
        </authorList>
    </citation>
    <scope>NUCLEOTIDE SEQUENCE [LARGE SCALE GENOMIC DNA]</scope>
    <source>
        <strain evidence="1 2">IT104</strain>
    </source>
</reference>
<protein>
    <recommendedName>
        <fullName evidence="3">BACK domain-containing protein</fullName>
    </recommendedName>
</protein>
<evidence type="ECO:0008006" key="3">
    <source>
        <dbReference type="Google" id="ProtNLM"/>
    </source>
</evidence>
<accession>A0A397IFN7</accession>
<proteinExistence type="predicted"/>
<sequence>MTLLNLLKVNYYISIEVGKEAHLADIDIYKVHSIILQSRSSLKKNSTKFLNDDHTKIYLSWKFSLEKLENSVIFDLLIVIASNELELDELVGYLQTHLINNCASWLRSKFAQIYRISYQVKNLEIIQNFYALVSILERDDSQLEESKIWEFIVQWRKDVVEKIYPYQLLKHQLFSDITIKSITPTKPISLKIFSTRITPIPFPSNIIANEHALEVSS</sequence>
<dbReference type="AlphaFoldDB" id="A0A397IFN7"/>
<dbReference type="Proteomes" id="UP000266861">
    <property type="component" value="Unassembled WGS sequence"/>
</dbReference>
<name>A0A397IFN7_9GLOM</name>
<evidence type="ECO:0000313" key="1">
    <source>
        <dbReference type="EMBL" id="RHZ71580.1"/>
    </source>
</evidence>